<organism evidence="5 8">
    <name type="scientific">Geotrypetes seraphini</name>
    <name type="common">Gaboon caecilian</name>
    <name type="synonym">Caecilia seraphini</name>
    <dbReference type="NCBI Taxonomy" id="260995"/>
    <lineage>
        <taxon>Eukaryota</taxon>
        <taxon>Metazoa</taxon>
        <taxon>Chordata</taxon>
        <taxon>Craniata</taxon>
        <taxon>Vertebrata</taxon>
        <taxon>Euteleostomi</taxon>
        <taxon>Amphibia</taxon>
        <taxon>Gymnophiona</taxon>
        <taxon>Geotrypetes</taxon>
    </lineage>
</organism>
<dbReference type="PANTHER" id="PTHR23239">
    <property type="entry name" value="INTERMEDIATE FILAMENT"/>
    <property type="match status" value="1"/>
</dbReference>
<dbReference type="Gene3D" id="1.20.5.1160">
    <property type="entry name" value="Vasodilator-stimulated phosphoprotein"/>
    <property type="match status" value="1"/>
</dbReference>
<evidence type="ECO:0000313" key="7">
    <source>
        <dbReference type="RefSeq" id="XP_033815804.1"/>
    </source>
</evidence>
<dbReference type="InterPro" id="IPR002957">
    <property type="entry name" value="Keratin_I"/>
</dbReference>
<dbReference type="PROSITE" id="PS51842">
    <property type="entry name" value="IF_ROD_2"/>
    <property type="match status" value="1"/>
</dbReference>
<dbReference type="Proteomes" id="UP000515159">
    <property type="component" value="Chromosome 10"/>
</dbReference>
<feature type="domain" description="IF rod" evidence="4">
    <location>
        <begin position="60"/>
        <end position="371"/>
    </location>
</feature>
<feature type="coiled-coil region" evidence="3">
    <location>
        <begin position="266"/>
        <end position="356"/>
    </location>
</feature>
<evidence type="ECO:0000313" key="9">
    <source>
        <dbReference type="RefSeq" id="XP_033815806.1"/>
    </source>
</evidence>
<dbReference type="SUPFAM" id="SSF64593">
    <property type="entry name" value="Intermediate filament protein, coiled coil region"/>
    <property type="match status" value="2"/>
</dbReference>
<dbReference type="Gene3D" id="1.20.5.500">
    <property type="entry name" value="Single helix bin"/>
    <property type="match status" value="1"/>
</dbReference>
<accession>A0A6P8SB37</accession>
<feature type="coiled-coil region" evidence="3">
    <location>
        <begin position="57"/>
        <end position="98"/>
    </location>
</feature>
<dbReference type="PANTHER" id="PTHR23239:SF354">
    <property type="entry name" value="KERATIN, TYPE I CYTOSKELETAL 18"/>
    <property type="match status" value="1"/>
</dbReference>
<dbReference type="KEGG" id="gsh:117367411"/>
<protein>
    <submittedName>
        <fullName evidence="6 7">Keratin, type I cytoskeletal 18-like</fullName>
    </submittedName>
</protein>
<evidence type="ECO:0000256" key="3">
    <source>
        <dbReference type="SAM" id="Coils"/>
    </source>
</evidence>
<keyword evidence="2 3" id="KW-0175">Coiled coil</keyword>
<name>A0A6P8SB37_GEOSA</name>
<dbReference type="OrthoDB" id="2441647at2759"/>
<dbReference type="RefSeq" id="XP_033815805.1">
    <property type="nucleotide sequence ID" value="XM_033959914.1"/>
</dbReference>
<proteinExistence type="predicted"/>
<dbReference type="AlphaFoldDB" id="A0A6P8SB37"/>
<evidence type="ECO:0000313" key="5">
    <source>
        <dbReference type="Proteomes" id="UP000515159"/>
    </source>
</evidence>
<dbReference type="Gene3D" id="1.20.5.170">
    <property type="match status" value="1"/>
</dbReference>
<evidence type="ECO:0000259" key="4">
    <source>
        <dbReference type="PROSITE" id="PS51842"/>
    </source>
</evidence>
<gene>
    <name evidence="6 7 8 9" type="primary">LOC117367411</name>
</gene>
<dbReference type="InterPro" id="IPR039008">
    <property type="entry name" value="IF_rod_dom"/>
</dbReference>
<dbReference type="GeneID" id="117367411"/>
<dbReference type="RefSeq" id="XP_033815806.1">
    <property type="nucleotide sequence ID" value="XM_033959915.1"/>
</dbReference>
<dbReference type="RefSeq" id="XP_033815804.1">
    <property type="nucleotide sequence ID" value="XM_033959913.1"/>
</dbReference>
<keyword evidence="5" id="KW-1185">Reference proteome</keyword>
<sequence>MASLQALRSLSCSHQTPYSTTRTSWLKFSSAPALKFHGVSPDKTDFDLSVFTLGIFKPNQKETMQNLNNRLASYMDKVRTLEKANEKLESQIKEKLAKVSPVRKDHGPLFAQIIALRNEIAEAVKNNFQLQLQIGNNQLAKDDFKQKWEFAFAECETYKKDLQMLQKDKKEHEARCDLLGVQLESLEDELLSLKKTHQEELAALKASLVSPQVDVEIDAVHGPDLALILAEIRTKYEAIVQKNKEDAETWFKFKVSTLPVQSWKENEALQGAKTELSEKKRNLKSLQIMLESLKKQVNALDGSLQETEFCYSTKLHELQKMIANLEKELAEMKYNMQSQKHEYEALFRIKETLEAEIEVYRRLLEGDFQKKLVAAQPVVSDVKTRKIVKIVTQTLVNGELIDMTSDIKEVEDST</sequence>
<dbReference type="PRINTS" id="PR01248">
    <property type="entry name" value="TYPE1KERATIN"/>
</dbReference>
<keyword evidence="1" id="KW-0403">Intermediate filament</keyword>
<evidence type="ECO:0000256" key="2">
    <source>
        <dbReference type="ARBA" id="ARBA00023054"/>
    </source>
</evidence>
<dbReference type="FunFam" id="1.20.5.500:FF:000001">
    <property type="entry name" value="Type II keratin 23"/>
    <property type="match status" value="1"/>
</dbReference>
<dbReference type="GO" id="GO:0005198">
    <property type="term" value="F:structural molecule activity"/>
    <property type="evidence" value="ECO:0007669"/>
    <property type="project" value="InterPro"/>
</dbReference>
<dbReference type="Pfam" id="PF00038">
    <property type="entry name" value="Filament"/>
    <property type="match status" value="1"/>
</dbReference>
<evidence type="ECO:0000313" key="6">
    <source>
        <dbReference type="RefSeq" id="XP_033815803.1"/>
    </source>
</evidence>
<reference evidence="6 7" key="1">
    <citation type="submission" date="2025-04" db="UniProtKB">
        <authorList>
            <consortium name="RefSeq"/>
        </authorList>
    </citation>
    <scope>IDENTIFICATION</scope>
</reference>
<dbReference type="SMART" id="SM01391">
    <property type="entry name" value="Filament"/>
    <property type="match status" value="1"/>
</dbReference>
<feature type="coiled-coil region" evidence="3">
    <location>
        <begin position="155"/>
        <end position="203"/>
    </location>
</feature>
<dbReference type="RefSeq" id="XP_033815803.1">
    <property type="nucleotide sequence ID" value="XM_033959912.1"/>
</dbReference>
<evidence type="ECO:0000256" key="1">
    <source>
        <dbReference type="ARBA" id="ARBA00022754"/>
    </source>
</evidence>
<evidence type="ECO:0000313" key="8">
    <source>
        <dbReference type="RefSeq" id="XP_033815805.1"/>
    </source>
</evidence>
<dbReference type="GO" id="GO:0005882">
    <property type="term" value="C:intermediate filament"/>
    <property type="evidence" value="ECO:0007669"/>
    <property type="project" value="UniProtKB-KW"/>
</dbReference>